<dbReference type="InterPro" id="IPR051546">
    <property type="entry name" value="Aspartate_Ammonia-Lyase"/>
</dbReference>
<evidence type="ECO:0000313" key="3">
    <source>
        <dbReference type="EMBL" id="MED5018800.1"/>
    </source>
</evidence>
<keyword evidence="4" id="KW-1185">Reference proteome</keyword>
<reference evidence="3 4" key="1">
    <citation type="submission" date="2023-03" db="EMBL/GenBank/DDBJ databases">
        <title>Bacillus Genome Sequencing.</title>
        <authorList>
            <person name="Dunlap C."/>
        </authorList>
    </citation>
    <scope>NUCLEOTIDE SEQUENCE [LARGE SCALE GENOMIC DNA]</scope>
    <source>
        <strain evidence="3 4">NRS-52</strain>
    </source>
</reference>
<dbReference type="InterPro" id="IPR008948">
    <property type="entry name" value="L-Aspartase-like"/>
</dbReference>
<proteinExistence type="predicted"/>
<dbReference type="PANTHER" id="PTHR42696">
    <property type="entry name" value="ASPARTATE AMMONIA-LYASE"/>
    <property type="match status" value="1"/>
</dbReference>
<dbReference type="InterPro" id="IPR024083">
    <property type="entry name" value="Fumarase/histidase_N"/>
</dbReference>
<dbReference type="EMBL" id="JARTLD010000038">
    <property type="protein sequence ID" value="MED5018800.1"/>
    <property type="molecule type" value="Genomic_DNA"/>
</dbReference>
<dbReference type="RefSeq" id="WP_328279360.1">
    <property type="nucleotide sequence ID" value="NZ_JARTLD010000038.1"/>
</dbReference>
<evidence type="ECO:0000259" key="2">
    <source>
        <dbReference type="Pfam" id="PF00206"/>
    </source>
</evidence>
<accession>A0ABU6PXH7</accession>
<sequence>MTRIEQDRPGARKVPSHAYYGIQTLLAAAKLPMAGIPVHEEWITALASVKQAAAQAHVDLGTLPLTIGRCVIKAAEEIRTGKHLQEFILDGIQAGIHDALNTNMNEVIANRALEFMLEGKGNYEIIHPEKHVNLAQNAHGLMSVSFRIAAHSLSQELIRSTDRLISCLLDYEKTMDKLHTPSSPAPNPGTIPWLGRQFGNSARNLQRDTKEMVKTASRLQTVDLSDALISNEPSGEAEFIKTAAAYLTKQTKLDILTKNNGMDSHGNHEAPLDLSTAVLDCALVISKLGSDARLAAAALSQGDTTDQALSIRAISESAAMLAQIAFQAAGLNHSIRLAADFGMADQDGMPSLMALNLLESMKLLIKGMESFTLMLMMDAEQRILYR</sequence>
<dbReference type="PANTHER" id="PTHR42696:SF2">
    <property type="entry name" value="ASPARTATE AMMONIA-LYASE"/>
    <property type="match status" value="1"/>
</dbReference>
<protein>
    <submittedName>
        <fullName evidence="3">Lyase family protein</fullName>
    </submittedName>
</protein>
<dbReference type="GO" id="GO:0016829">
    <property type="term" value="F:lyase activity"/>
    <property type="evidence" value="ECO:0007669"/>
    <property type="project" value="UniProtKB-KW"/>
</dbReference>
<evidence type="ECO:0000256" key="1">
    <source>
        <dbReference type="ARBA" id="ARBA00023239"/>
    </source>
</evidence>
<dbReference type="InterPro" id="IPR022761">
    <property type="entry name" value="Fumarate_lyase_N"/>
</dbReference>
<dbReference type="Proteomes" id="UP001343257">
    <property type="component" value="Unassembled WGS sequence"/>
</dbReference>
<comment type="caution">
    <text evidence="3">The sequence shown here is derived from an EMBL/GenBank/DDBJ whole genome shotgun (WGS) entry which is preliminary data.</text>
</comment>
<dbReference type="Gene3D" id="1.10.275.10">
    <property type="entry name" value="Fumarase/aspartase (N-terminal domain)"/>
    <property type="match status" value="1"/>
</dbReference>
<feature type="domain" description="Fumarate lyase N-terminal" evidence="2">
    <location>
        <begin position="11"/>
        <end position="295"/>
    </location>
</feature>
<dbReference type="SUPFAM" id="SSF48557">
    <property type="entry name" value="L-aspartase-like"/>
    <property type="match status" value="1"/>
</dbReference>
<dbReference type="Pfam" id="PF00206">
    <property type="entry name" value="Lyase_1"/>
    <property type="match status" value="1"/>
</dbReference>
<name>A0ABU6PXH7_9BACL</name>
<gene>
    <name evidence="3" type="ORF">P9847_15935</name>
</gene>
<organism evidence="3 4">
    <name type="scientific">Paenibacillus chibensis</name>
    <dbReference type="NCBI Taxonomy" id="59846"/>
    <lineage>
        <taxon>Bacteria</taxon>
        <taxon>Bacillati</taxon>
        <taxon>Bacillota</taxon>
        <taxon>Bacilli</taxon>
        <taxon>Bacillales</taxon>
        <taxon>Paenibacillaceae</taxon>
        <taxon>Paenibacillus</taxon>
    </lineage>
</organism>
<evidence type="ECO:0000313" key="4">
    <source>
        <dbReference type="Proteomes" id="UP001343257"/>
    </source>
</evidence>
<dbReference type="Gene3D" id="1.20.200.10">
    <property type="entry name" value="Fumarase/aspartase (Central domain)"/>
    <property type="match status" value="1"/>
</dbReference>
<keyword evidence="1 3" id="KW-0456">Lyase</keyword>